<protein>
    <submittedName>
        <fullName evidence="6">Proprotein convertase P-domain-containing protein</fullName>
    </submittedName>
</protein>
<reference evidence="6 7" key="1">
    <citation type="submission" date="2023-09" db="EMBL/GenBank/DDBJ databases">
        <authorList>
            <person name="Rey-Velasco X."/>
        </authorList>
    </citation>
    <scope>NUCLEOTIDE SEQUENCE [LARGE SCALE GENOMIC DNA]</scope>
    <source>
        <strain evidence="6 7">W242</strain>
    </source>
</reference>
<dbReference type="PANTHER" id="PTHR46343:SF2">
    <property type="entry name" value="SUSHI_VON WILLEBRAND FACTOR TYPE A_EGF_PENTRAXIN DOMAIN-CONTAINING 1"/>
    <property type="match status" value="1"/>
</dbReference>
<keyword evidence="7" id="KW-1185">Reference proteome</keyword>
<sequence>VSGSDFPVGVTDVTFEATDSDGNTVSCTFTVTVIDNEDPVAVCQDITVTLDALGMATITEVDIDNGSSDNCPGFSLSASQLSFDCSDVGDVVVTLTVTDASGNTDTCDATVTVVDDIAPVIACAGGAVSILEEFNDVTIPTGWTTVLDAGTQDWQFDLAGDMPTGTDFATNAAIFDESDSEANTARLISPAYDISTATIAELTFDYALQDFAGNGDFFAEVFDGTAWQQVFTETVDTNPTTVGPIDLVPFANANLQVRFTYQDASGLSWGAGVDNVLIEFESPAAPPLDVVLDMDGMATINAADLLTTADDACGVEITVPGGVNVSETGDNLGAPITTGAGNEVLSVATVADSGTIGTDITLDNVGIDINHTWASDLDITLTSPAGTVLELTTDNGGSAIDAYIGTIFQDGGADITAATPPFTGTFEPEGGTFATTFAGESITGDWTLTIVDDAAGDDGTLNDFTITFTQDTIVQFSCADVGINEIEVFATDPSGNVSSCIA</sequence>
<name>A0ABU2YFL8_9FLAO</name>
<dbReference type="Gene3D" id="2.60.40.10">
    <property type="entry name" value="Immunoglobulins"/>
    <property type="match status" value="1"/>
</dbReference>
<evidence type="ECO:0000313" key="7">
    <source>
        <dbReference type="Proteomes" id="UP001254488"/>
    </source>
</evidence>
<accession>A0ABU2YFL8</accession>
<keyword evidence="2" id="KW-0677">Repeat</keyword>
<evidence type="ECO:0000256" key="1">
    <source>
        <dbReference type="ARBA" id="ARBA00022670"/>
    </source>
</evidence>
<dbReference type="SUPFAM" id="SSF49785">
    <property type="entry name" value="Galactose-binding domain-like"/>
    <property type="match status" value="1"/>
</dbReference>
<proteinExistence type="predicted"/>
<dbReference type="Pfam" id="PF02494">
    <property type="entry name" value="HYR"/>
    <property type="match status" value="1"/>
</dbReference>
<evidence type="ECO:0000256" key="2">
    <source>
        <dbReference type="ARBA" id="ARBA00022737"/>
    </source>
</evidence>
<dbReference type="InterPro" id="IPR002884">
    <property type="entry name" value="P_dom"/>
</dbReference>
<dbReference type="Proteomes" id="UP001254488">
    <property type="component" value="Unassembled WGS sequence"/>
</dbReference>
<feature type="non-terminal residue" evidence="6">
    <location>
        <position position="1"/>
    </location>
</feature>
<comment type="caution">
    <text evidence="6">The sequence shown here is derived from an EMBL/GenBank/DDBJ whole genome shotgun (WGS) entry which is preliminary data.</text>
</comment>
<feature type="domain" description="P/Homo B" evidence="5">
    <location>
        <begin position="318"/>
        <end position="475"/>
    </location>
</feature>
<dbReference type="InterPro" id="IPR008979">
    <property type="entry name" value="Galactose-bd-like_sf"/>
</dbReference>
<gene>
    <name evidence="6" type="ORF">RM538_13340</name>
</gene>
<dbReference type="InterPro" id="IPR003410">
    <property type="entry name" value="HYR_dom"/>
</dbReference>
<keyword evidence="1" id="KW-0645">Protease</keyword>
<dbReference type="PROSITE" id="PS50825">
    <property type="entry name" value="HYR"/>
    <property type="match status" value="1"/>
</dbReference>
<evidence type="ECO:0000259" key="5">
    <source>
        <dbReference type="PROSITE" id="PS51829"/>
    </source>
</evidence>
<feature type="non-terminal residue" evidence="6">
    <location>
        <position position="502"/>
    </location>
</feature>
<evidence type="ECO:0000256" key="3">
    <source>
        <dbReference type="ARBA" id="ARBA00022801"/>
    </source>
</evidence>
<dbReference type="PANTHER" id="PTHR46343">
    <property type="entry name" value="HYR DOMAIN-CONTAINING PROTEIN"/>
    <property type="match status" value="1"/>
</dbReference>
<organism evidence="6 7">
    <name type="scientific">Patiriisocius hiemis</name>
    <dbReference type="NCBI Taxonomy" id="3075604"/>
    <lineage>
        <taxon>Bacteria</taxon>
        <taxon>Pseudomonadati</taxon>
        <taxon>Bacteroidota</taxon>
        <taxon>Flavobacteriia</taxon>
        <taxon>Flavobacteriales</taxon>
        <taxon>Flavobacteriaceae</taxon>
        <taxon>Patiriisocius</taxon>
    </lineage>
</organism>
<evidence type="ECO:0000259" key="4">
    <source>
        <dbReference type="PROSITE" id="PS50825"/>
    </source>
</evidence>
<dbReference type="EMBL" id="JAVRHZ010000016">
    <property type="protein sequence ID" value="MDT0556988.1"/>
    <property type="molecule type" value="Genomic_DNA"/>
</dbReference>
<keyword evidence="3" id="KW-0378">Hydrolase</keyword>
<dbReference type="Pfam" id="PF01483">
    <property type="entry name" value="P_proprotein"/>
    <property type="match status" value="1"/>
</dbReference>
<dbReference type="InterPro" id="IPR013783">
    <property type="entry name" value="Ig-like_fold"/>
</dbReference>
<dbReference type="InterPro" id="IPR043555">
    <property type="entry name" value="SRPX-like"/>
</dbReference>
<evidence type="ECO:0000313" key="6">
    <source>
        <dbReference type="EMBL" id="MDT0556988.1"/>
    </source>
</evidence>
<dbReference type="RefSeq" id="WP_311333933.1">
    <property type="nucleotide sequence ID" value="NZ_JAVRHZ010000016.1"/>
</dbReference>
<dbReference type="PROSITE" id="PS51829">
    <property type="entry name" value="P_HOMO_B"/>
    <property type="match status" value="1"/>
</dbReference>
<dbReference type="Gene3D" id="2.60.120.260">
    <property type="entry name" value="Galactose-binding domain-like"/>
    <property type="match status" value="1"/>
</dbReference>
<feature type="domain" description="HYR" evidence="4">
    <location>
        <begin position="1"/>
        <end position="35"/>
    </location>
</feature>